<protein>
    <submittedName>
        <fullName evidence="1">1123_t:CDS:1</fullName>
    </submittedName>
</protein>
<sequence>MILYYFIAAVCVQELFELVGVEQICQTTSINLTKFATLLLQKYKQLLQVIVTAVLMHTAFENNSNEINNNNIE</sequence>
<organism evidence="1 2">
    <name type="scientific">Dentiscutata heterogama</name>
    <dbReference type="NCBI Taxonomy" id="1316150"/>
    <lineage>
        <taxon>Eukaryota</taxon>
        <taxon>Fungi</taxon>
        <taxon>Fungi incertae sedis</taxon>
        <taxon>Mucoromycota</taxon>
        <taxon>Glomeromycotina</taxon>
        <taxon>Glomeromycetes</taxon>
        <taxon>Diversisporales</taxon>
        <taxon>Gigasporaceae</taxon>
        <taxon>Dentiscutata</taxon>
    </lineage>
</organism>
<gene>
    <name evidence="1" type="ORF">DHETER_LOCUS6771</name>
</gene>
<keyword evidence="2" id="KW-1185">Reference proteome</keyword>
<dbReference type="EMBL" id="CAJVPU010008858">
    <property type="protein sequence ID" value="CAG8588677.1"/>
    <property type="molecule type" value="Genomic_DNA"/>
</dbReference>
<name>A0ACA9MGU6_9GLOM</name>
<accession>A0ACA9MGU6</accession>
<evidence type="ECO:0000313" key="2">
    <source>
        <dbReference type="Proteomes" id="UP000789702"/>
    </source>
</evidence>
<reference evidence="1" key="1">
    <citation type="submission" date="2021-06" db="EMBL/GenBank/DDBJ databases">
        <authorList>
            <person name="Kallberg Y."/>
            <person name="Tangrot J."/>
            <person name="Rosling A."/>
        </authorList>
    </citation>
    <scope>NUCLEOTIDE SEQUENCE</scope>
    <source>
        <strain evidence="1">IL203A</strain>
    </source>
</reference>
<dbReference type="Proteomes" id="UP000789702">
    <property type="component" value="Unassembled WGS sequence"/>
</dbReference>
<evidence type="ECO:0000313" key="1">
    <source>
        <dbReference type="EMBL" id="CAG8588677.1"/>
    </source>
</evidence>
<comment type="caution">
    <text evidence="1">The sequence shown here is derived from an EMBL/GenBank/DDBJ whole genome shotgun (WGS) entry which is preliminary data.</text>
</comment>
<proteinExistence type="predicted"/>
<feature type="non-terminal residue" evidence="1">
    <location>
        <position position="73"/>
    </location>
</feature>